<evidence type="ECO:0000256" key="1">
    <source>
        <dbReference type="ARBA" id="ARBA00023163"/>
    </source>
</evidence>
<dbReference type="Pfam" id="PF02357">
    <property type="entry name" value="NusG"/>
    <property type="match status" value="1"/>
</dbReference>
<accession>A0A413VYT3</accession>
<dbReference type="SMART" id="SM00739">
    <property type="entry name" value="KOW"/>
    <property type="match status" value="1"/>
</dbReference>
<evidence type="ECO:0000259" key="2">
    <source>
        <dbReference type="SMART" id="SM00739"/>
    </source>
</evidence>
<evidence type="ECO:0000313" key="3">
    <source>
        <dbReference type="EMBL" id="RHB38730.1"/>
    </source>
</evidence>
<dbReference type="InterPro" id="IPR036735">
    <property type="entry name" value="NGN_dom_sf"/>
</dbReference>
<comment type="caution">
    <text evidence="3">The sequence shown here is derived from an EMBL/GenBank/DDBJ whole genome shotgun (WGS) entry which is preliminary data.</text>
</comment>
<gene>
    <name evidence="3" type="ORF">DW888_00130</name>
</gene>
<dbReference type="InterPro" id="IPR006645">
    <property type="entry name" value="NGN-like_dom"/>
</dbReference>
<dbReference type="CDD" id="cd09895">
    <property type="entry name" value="NGN_SP_UpxY"/>
    <property type="match status" value="1"/>
</dbReference>
<dbReference type="Gene3D" id="3.30.70.940">
    <property type="entry name" value="NusG, N-terminal domain"/>
    <property type="match status" value="1"/>
</dbReference>
<dbReference type="RefSeq" id="WP_122200804.1">
    <property type="nucleotide sequence ID" value="NZ_CABJFV010000001.1"/>
</dbReference>
<dbReference type="AlphaFoldDB" id="A0A413VYT3"/>
<dbReference type="InterPro" id="IPR008991">
    <property type="entry name" value="Translation_prot_SH3-like_sf"/>
</dbReference>
<dbReference type="SUPFAM" id="SSF82679">
    <property type="entry name" value="N-utilization substance G protein NusG, N-terminal domain"/>
    <property type="match status" value="1"/>
</dbReference>
<feature type="domain" description="KOW" evidence="2">
    <location>
        <begin position="124"/>
        <end position="151"/>
    </location>
</feature>
<organism evidence="3 4">
    <name type="scientific">Bacteroides nordii</name>
    <dbReference type="NCBI Taxonomy" id="291645"/>
    <lineage>
        <taxon>Bacteria</taxon>
        <taxon>Pseudomonadati</taxon>
        <taxon>Bacteroidota</taxon>
        <taxon>Bacteroidia</taxon>
        <taxon>Bacteroidales</taxon>
        <taxon>Bacteroidaceae</taxon>
        <taxon>Bacteroides</taxon>
    </lineage>
</organism>
<dbReference type="EMBL" id="QSGO01000001">
    <property type="protein sequence ID" value="RHB38730.1"/>
    <property type="molecule type" value="Genomic_DNA"/>
</dbReference>
<dbReference type="NCBIfam" id="NF033644">
    <property type="entry name" value="antiterm_UpxY"/>
    <property type="match status" value="1"/>
</dbReference>
<protein>
    <submittedName>
        <fullName evidence="3">UpxY family transcription antiterminator</fullName>
    </submittedName>
</protein>
<reference evidence="3 4" key="1">
    <citation type="submission" date="2018-08" db="EMBL/GenBank/DDBJ databases">
        <title>A genome reference for cultivated species of the human gut microbiota.</title>
        <authorList>
            <person name="Zou Y."/>
            <person name="Xue W."/>
            <person name="Luo G."/>
        </authorList>
    </citation>
    <scope>NUCLEOTIDE SEQUENCE [LARGE SCALE GENOMIC DNA]</scope>
    <source>
        <strain evidence="3 4">AM40-30BH</strain>
    </source>
</reference>
<dbReference type="GO" id="GO:0006354">
    <property type="term" value="P:DNA-templated transcription elongation"/>
    <property type="evidence" value="ECO:0007669"/>
    <property type="project" value="InterPro"/>
</dbReference>
<dbReference type="SUPFAM" id="SSF50104">
    <property type="entry name" value="Translation proteins SH3-like domain"/>
    <property type="match status" value="1"/>
</dbReference>
<sequence>MNKSTDIHWYPLRVTYSRELLLKEILDAENIENFIPMHYEYIKKADRKIRKLVPVVHNLIFVRSSLECIERIRQSIALSLAVRYIFNQELRRPITIPDSQMRSFIAVSGNYEEQIVYLDPIATALQKGDRVRVIGGIFEGVEGVIIRVKGDRRVSVCIQGVMAVATAYIHPSLIERISDSSL</sequence>
<dbReference type="InterPro" id="IPR005824">
    <property type="entry name" value="KOW"/>
</dbReference>
<keyword evidence="1" id="KW-0804">Transcription</keyword>
<dbReference type="Proteomes" id="UP000284379">
    <property type="component" value="Unassembled WGS sequence"/>
</dbReference>
<evidence type="ECO:0000313" key="4">
    <source>
        <dbReference type="Proteomes" id="UP000284379"/>
    </source>
</evidence>
<name>A0A413VYT3_9BACE</name>
<proteinExistence type="predicted"/>